<organism evidence="4 5">
    <name type="scientific">Winogradskyella sediminis</name>
    <dbReference type="NCBI Taxonomy" id="1382466"/>
    <lineage>
        <taxon>Bacteria</taxon>
        <taxon>Pseudomonadati</taxon>
        <taxon>Bacteroidota</taxon>
        <taxon>Flavobacteriia</taxon>
        <taxon>Flavobacteriales</taxon>
        <taxon>Flavobacteriaceae</taxon>
        <taxon>Winogradskyella</taxon>
    </lineage>
</organism>
<dbReference type="EMBL" id="LT629774">
    <property type="protein sequence ID" value="SDS52211.1"/>
    <property type="molecule type" value="Genomic_DNA"/>
</dbReference>
<sequence>MLVKRLISLFLFVILLNSCTSEFKPVTFNTITIEDPFEAEISAIYSKANGNTELSNTINTNIENAIVKTLNTTETTGDLKAILKAFNEEYLNFKTSYSEIDEPVWELHIETERIYQSEEIITIVISTYEFKGGAHGNDKIKLLNLDAKTGRIIPLKGFINDIEGFTSVAKTYFIKSLEQNKAELTIENFFFGKPFHLPENIGFSEEGLVLIYNVYEVASYDFGYTEFMIPFEEIDAYLTIH</sequence>
<feature type="signal peptide" evidence="1">
    <location>
        <begin position="1"/>
        <end position="23"/>
    </location>
</feature>
<evidence type="ECO:0008006" key="6">
    <source>
        <dbReference type="Google" id="ProtNLM"/>
    </source>
</evidence>
<evidence type="ECO:0000256" key="1">
    <source>
        <dbReference type="SAM" id="SignalP"/>
    </source>
</evidence>
<dbReference type="InterPro" id="IPR021729">
    <property type="entry name" value="DUF3298"/>
</dbReference>
<feature type="domain" description="Deacetylase PdaC" evidence="3">
    <location>
        <begin position="41"/>
        <end position="137"/>
    </location>
</feature>
<proteinExistence type="predicted"/>
<evidence type="ECO:0000313" key="4">
    <source>
        <dbReference type="EMBL" id="SDS52211.1"/>
    </source>
</evidence>
<evidence type="ECO:0000259" key="2">
    <source>
        <dbReference type="Pfam" id="PF11738"/>
    </source>
</evidence>
<evidence type="ECO:0000313" key="5">
    <source>
        <dbReference type="Proteomes" id="UP000198963"/>
    </source>
</evidence>
<dbReference type="Pfam" id="PF13739">
    <property type="entry name" value="PdaC"/>
    <property type="match status" value="1"/>
</dbReference>
<keyword evidence="5" id="KW-1185">Reference proteome</keyword>
<feature type="domain" description="DUF3298" evidence="2">
    <location>
        <begin position="180"/>
        <end position="232"/>
    </location>
</feature>
<dbReference type="AlphaFoldDB" id="A0A1H1SWA2"/>
<dbReference type="Pfam" id="PF11738">
    <property type="entry name" value="DUF3298"/>
    <property type="match status" value="1"/>
</dbReference>
<keyword evidence="1" id="KW-0732">Signal</keyword>
<dbReference type="InterPro" id="IPR025303">
    <property type="entry name" value="PdaC"/>
</dbReference>
<protein>
    <recommendedName>
        <fullName evidence="6">Deacetylase PdaC domain-containing protein</fullName>
    </recommendedName>
</protein>
<evidence type="ECO:0000259" key="3">
    <source>
        <dbReference type="Pfam" id="PF13739"/>
    </source>
</evidence>
<dbReference type="InterPro" id="IPR037126">
    <property type="entry name" value="PdaC/RsiV-like_sf"/>
</dbReference>
<feature type="chain" id="PRO_5009260487" description="Deacetylase PdaC domain-containing protein" evidence="1">
    <location>
        <begin position="24"/>
        <end position="241"/>
    </location>
</feature>
<dbReference type="Proteomes" id="UP000198963">
    <property type="component" value="Chromosome I"/>
</dbReference>
<reference evidence="4 5" key="1">
    <citation type="submission" date="2016-10" db="EMBL/GenBank/DDBJ databases">
        <authorList>
            <person name="Varghese N."/>
            <person name="Submissions S."/>
        </authorList>
    </citation>
    <scope>NUCLEOTIDE SEQUENCE [LARGE SCALE GENOMIC DNA]</scope>
    <source>
        <strain evidence="4 5">RHA_55</strain>
    </source>
</reference>
<dbReference type="STRING" id="1249933.SAMN04489797_1782"/>
<name>A0A1H1SWA2_9FLAO</name>
<gene>
    <name evidence="4" type="ORF">SAMN04489797_1782</name>
</gene>
<dbReference type="Gene3D" id="3.30.565.40">
    <property type="entry name" value="Fervidobacterium nodosum Rt17-B1 like"/>
    <property type="match status" value="1"/>
</dbReference>
<dbReference type="Gene3D" id="3.90.640.20">
    <property type="entry name" value="Heat-shock cognate protein, ATPase"/>
    <property type="match status" value="1"/>
</dbReference>
<accession>A0A1H1SWA2</accession>